<reference evidence="4 5" key="1">
    <citation type="submission" date="2014-11" db="EMBL/GenBank/DDBJ databases">
        <title>Draft Genome Sequence of Brevibacterium linens AE038-8.</title>
        <authorList>
            <person name="Maizel D."/>
            <person name="Utturkar S.M."/>
            <person name="Brown S.D."/>
            <person name="Ferrero M."/>
            <person name="Rosen B.P."/>
        </authorList>
    </citation>
    <scope>NUCLEOTIDE SEQUENCE [LARGE SCALE GENOMIC DNA]</scope>
    <source>
        <strain evidence="4 5">AE038-8</strain>
    </source>
</reference>
<dbReference type="RefSeq" id="WP_039208043.1">
    <property type="nucleotide sequence ID" value="NZ_JTJZ01000016.1"/>
</dbReference>
<evidence type="ECO:0000256" key="2">
    <source>
        <dbReference type="ARBA" id="ARBA00023002"/>
    </source>
</evidence>
<evidence type="ECO:0000256" key="3">
    <source>
        <dbReference type="RuleBase" id="RU000363"/>
    </source>
</evidence>
<dbReference type="Pfam" id="PF00106">
    <property type="entry name" value="adh_short"/>
    <property type="match status" value="1"/>
</dbReference>
<dbReference type="Proteomes" id="UP000031488">
    <property type="component" value="Unassembled WGS sequence"/>
</dbReference>
<evidence type="ECO:0000256" key="1">
    <source>
        <dbReference type="ARBA" id="ARBA00006484"/>
    </source>
</evidence>
<dbReference type="PANTHER" id="PTHR24320">
    <property type="entry name" value="RETINOL DEHYDROGENASE"/>
    <property type="match status" value="1"/>
</dbReference>
<evidence type="ECO:0000313" key="5">
    <source>
        <dbReference type="Proteomes" id="UP000031488"/>
    </source>
</evidence>
<dbReference type="PATRIC" id="fig|1703.6.peg.1117"/>
<gene>
    <name evidence="4" type="ORF">AE0388_1230</name>
</gene>
<dbReference type="PRINTS" id="PR00081">
    <property type="entry name" value="GDHRDH"/>
</dbReference>
<comment type="caution">
    <text evidence="4">The sequence shown here is derived from an EMBL/GenBank/DDBJ whole genome shotgun (WGS) entry which is preliminary data.</text>
</comment>
<dbReference type="InterPro" id="IPR036291">
    <property type="entry name" value="NAD(P)-bd_dom_sf"/>
</dbReference>
<keyword evidence="2 4" id="KW-0560">Oxidoreductase</keyword>
<keyword evidence="5" id="KW-1185">Reference proteome</keyword>
<dbReference type="InterPro" id="IPR002347">
    <property type="entry name" value="SDR_fam"/>
</dbReference>
<dbReference type="Gene3D" id="3.40.50.720">
    <property type="entry name" value="NAD(P)-binding Rossmann-like Domain"/>
    <property type="match status" value="1"/>
</dbReference>
<dbReference type="EC" id="1.3.1.33" evidence="4"/>
<name>A0A0B9A3D5_BRELN</name>
<dbReference type="NCBIfam" id="NF004846">
    <property type="entry name" value="PRK06197.1"/>
    <property type="match status" value="1"/>
</dbReference>
<dbReference type="AlphaFoldDB" id="A0A0B9A3D5"/>
<dbReference type="PRINTS" id="PR00080">
    <property type="entry name" value="SDRFAMILY"/>
</dbReference>
<comment type="similarity">
    <text evidence="1 3">Belongs to the short-chain dehydrogenases/reductases (SDR) family.</text>
</comment>
<proteinExistence type="inferred from homology"/>
<sequence length="294" mass="31455">MASPIDFGIPDLTDRTALITGANSGLGRVAARVLAGRGAHVVLAVRNRAKGETAAETMPGSTEVRDLDLADLSSVRDFAANFTDPVDLLINNAGIMIPPLYRTVDGFESQFGTNHLGHFALTNLLLPQVRERVVTVSSIAHRFGTIDFDDLQWERRGYRPMAAYGQSKLANLLFVSELQRRLSERSSSVIATAAHPGLAATNLFVSSDDKSLDARVSRAFTSVFAQSEQDGARPTLCAAVADLPGGSFVGPTGPFEIRGKPGLASRSAKSTDTEVARRLWDVSEELTGVGFPEV</sequence>
<dbReference type="CDD" id="cd05327">
    <property type="entry name" value="retinol-DH_like_SDR_c_like"/>
    <property type="match status" value="1"/>
</dbReference>
<dbReference type="OrthoDB" id="4577644at2"/>
<protein>
    <submittedName>
        <fullName evidence="4">Protochlorophyllide reductase</fullName>
        <ecNumber evidence="4">1.3.1.33</ecNumber>
    </submittedName>
</protein>
<dbReference type="GO" id="GO:0016630">
    <property type="term" value="F:protochlorophyllide reductase activity"/>
    <property type="evidence" value="ECO:0007669"/>
    <property type="project" value="UniProtKB-EC"/>
</dbReference>
<dbReference type="PANTHER" id="PTHR24320:SF148">
    <property type="entry name" value="NAD(P)-BINDING ROSSMANN-FOLD SUPERFAMILY PROTEIN"/>
    <property type="match status" value="1"/>
</dbReference>
<evidence type="ECO:0000313" key="4">
    <source>
        <dbReference type="EMBL" id="KHS53287.1"/>
    </source>
</evidence>
<dbReference type="SUPFAM" id="SSF51735">
    <property type="entry name" value="NAD(P)-binding Rossmann-fold domains"/>
    <property type="match status" value="1"/>
</dbReference>
<organism evidence="4 5">
    <name type="scientific">Brevibacterium linens</name>
    <dbReference type="NCBI Taxonomy" id="1703"/>
    <lineage>
        <taxon>Bacteria</taxon>
        <taxon>Bacillati</taxon>
        <taxon>Actinomycetota</taxon>
        <taxon>Actinomycetes</taxon>
        <taxon>Micrococcales</taxon>
        <taxon>Brevibacteriaceae</taxon>
        <taxon>Brevibacterium</taxon>
    </lineage>
</organism>
<accession>A0A0B9A3D5</accession>
<dbReference type="EMBL" id="JTJZ01000016">
    <property type="protein sequence ID" value="KHS53287.1"/>
    <property type="molecule type" value="Genomic_DNA"/>
</dbReference>